<gene>
    <name evidence="2" type="ORF">AMJ82_03085</name>
</gene>
<evidence type="ECO:0000313" key="2">
    <source>
        <dbReference type="EMBL" id="KPK70526.1"/>
    </source>
</evidence>
<organism evidence="2 3">
    <name type="scientific">candidate division TA06 bacterium SM23_40</name>
    <dbReference type="NCBI Taxonomy" id="1703774"/>
    <lineage>
        <taxon>Bacteria</taxon>
        <taxon>Bacteria division TA06</taxon>
    </lineage>
</organism>
<protein>
    <submittedName>
        <fullName evidence="2">Uncharacterized protein</fullName>
    </submittedName>
</protein>
<dbReference type="EMBL" id="LJUI01000014">
    <property type="protein sequence ID" value="KPK70526.1"/>
    <property type="molecule type" value="Genomic_DNA"/>
</dbReference>
<name>A0A0S8GCD2_UNCT6</name>
<feature type="compositionally biased region" description="Basic residues" evidence="1">
    <location>
        <begin position="210"/>
        <end position="240"/>
    </location>
</feature>
<accession>A0A0S8GCD2</accession>
<evidence type="ECO:0000256" key="1">
    <source>
        <dbReference type="SAM" id="MobiDB-lite"/>
    </source>
</evidence>
<feature type="region of interest" description="Disordered" evidence="1">
    <location>
        <begin position="189"/>
        <end position="240"/>
    </location>
</feature>
<evidence type="ECO:0000313" key="3">
    <source>
        <dbReference type="Proteomes" id="UP000051717"/>
    </source>
</evidence>
<dbReference type="AlphaFoldDB" id="A0A0S8GCD2"/>
<reference evidence="2 3" key="1">
    <citation type="journal article" date="2015" name="Microbiome">
        <title>Genomic resolution of linkages in carbon, nitrogen, and sulfur cycling among widespread estuary sediment bacteria.</title>
        <authorList>
            <person name="Baker B.J."/>
            <person name="Lazar C.S."/>
            <person name="Teske A.P."/>
            <person name="Dick G.J."/>
        </authorList>
    </citation>
    <scope>NUCLEOTIDE SEQUENCE [LARGE SCALE GENOMIC DNA]</scope>
    <source>
        <strain evidence="2">SM23_40</strain>
    </source>
</reference>
<proteinExistence type="predicted"/>
<dbReference type="Proteomes" id="UP000051717">
    <property type="component" value="Unassembled WGS sequence"/>
</dbReference>
<sequence>MAKKWTRAEEQFLETHYRDLTDEDLAERLGVTKRTVALKLRKLGLERSEKASDRVKDEDLTGKRTFIRGSDEEVAERRASAVRAFDAANQLIAQGRKANAITRLERMTAQFGDVVDVVHQARVLLDMLRNPDEYVASHEEREEIVLPGDTEAACAKCGSILMVSEETIRAWCDICERYVGLVSPLEVREGGQGEGEEVESTESRAPRKAGERRKRSRKRKAAAGGKKTKRRTGSKKSARK</sequence>
<comment type="caution">
    <text evidence="2">The sequence shown here is derived from an EMBL/GenBank/DDBJ whole genome shotgun (WGS) entry which is preliminary data.</text>
</comment>